<dbReference type="EMBL" id="CM056814">
    <property type="protein sequence ID" value="KAJ8626828.1"/>
    <property type="molecule type" value="Genomic_DNA"/>
</dbReference>
<sequence>MKLQSYLNQQGIHGHRYKLIHGNLKDMDRSLRQALSQPINLTHKIPSRVLPFLDQTIKSYGKTSITWVGTCPRLNIMDPELVREVMSTKFGHFARPEQRPQTKLLLTGLVGYDGEKWVRHRRILNPAFHQEKLKRMVPVMFTCWIEVISKWEKLIGSKNSSEIDVWPELQDATADVIARTGFSTNYKDGMRIFHLQREQAELVIKATQTIYVPGFSYLPTKDNIRRKEINIEVESMLTEMIEKRKKAMEMGDAVEDDMLTVMVEAYLKESQESGDSKSMGLTFDEVLDECKLFFFAGHETTSVLLTFTMIVLSMHPDWQEKAREEVLQVFGKNKPHLDGLNHLKIVTMIIFEVLRLYPPAVLPIRRTYKEVKLGEYRLPPGVQLSIPLIFIHHDPELWGEDVDEFKPERFSEGFAKAANHQLAFFPFGWGPQICIGQNFTMLEAKLALAMILQRFSFELSPSYVHAPCVIITLMPQHGAQVIIHRL</sequence>
<organism evidence="1 2">
    <name type="scientific">Persea americana</name>
    <name type="common">Avocado</name>
    <dbReference type="NCBI Taxonomy" id="3435"/>
    <lineage>
        <taxon>Eukaryota</taxon>
        <taxon>Viridiplantae</taxon>
        <taxon>Streptophyta</taxon>
        <taxon>Embryophyta</taxon>
        <taxon>Tracheophyta</taxon>
        <taxon>Spermatophyta</taxon>
        <taxon>Magnoliopsida</taxon>
        <taxon>Magnoliidae</taxon>
        <taxon>Laurales</taxon>
        <taxon>Lauraceae</taxon>
        <taxon>Persea</taxon>
    </lineage>
</organism>
<dbReference type="Proteomes" id="UP001234297">
    <property type="component" value="Chromosome 6"/>
</dbReference>
<evidence type="ECO:0000313" key="1">
    <source>
        <dbReference type="EMBL" id="KAJ8626828.1"/>
    </source>
</evidence>
<name>A0ACC2L0P9_PERAE</name>
<proteinExistence type="predicted"/>
<keyword evidence="2" id="KW-1185">Reference proteome</keyword>
<gene>
    <name evidence="1" type="ORF">MRB53_020135</name>
</gene>
<protein>
    <submittedName>
        <fullName evidence="1">Uncharacterized protein</fullName>
    </submittedName>
</protein>
<comment type="caution">
    <text evidence="1">The sequence shown here is derived from an EMBL/GenBank/DDBJ whole genome shotgun (WGS) entry which is preliminary data.</text>
</comment>
<accession>A0ACC2L0P9</accession>
<reference evidence="1 2" key="1">
    <citation type="journal article" date="2022" name="Hortic Res">
        <title>A haplotype resolved chromosomal level avocado genome allows analysis of novel avocado genes.</title>
        <authorList>
            <person name="Nath O."/>
            <person name="Fletcher S.J."/>
            <person name="Hayward A."/>
            <person name="Shaw L.M."/>
            <person name="Masouleh A.K."/>
            <person name="Furtado A."/>
            <person name="Henry R.J."/>
            <person name="Mitter N."/>
        </authorList>
    </citation>
    <scope>NUCLEOTIDE SEQUENCE [LARGE SCALE GENOMIC DNA]</scope>
    <source>
        <strain evidence="2">cv. Hass</strain>
    </source>
</reference>
<evidence type="ECO:0000313" key="2">
    <source>
        <dbReference type="Proteomes" id="UP001234297"/>
    </source>
</evidence>